<reference evidence="2" key="1">
    <citation type="submission" date="2024-07" db="EMBL/GenBank/DDBJ databases">
        <title>Two chromosome-level genome assemblies of Korean endemic species Abeliophyllum distichum and Forsythia ovata (Oleaceae).</title>
        <authorList>
            <person name="Jang H."/>
        </authorList>
    </citation>
    <scope>NUCLEOTIDE SEQUENCE [LARGE SCALE GENOMIC DNA]</scope>
</reference>
<protein>
    <submittedName>
        <fullName evidence="1">Uncharacterized protein</fullName>
    </submittedName>
</protein>
<sequence>MASSSPFTPYTTEKLLHTAASPFQSYQRDPMPVKVFSLIGVLLLSEVDNDGCRPIAKHLQHYIIHRMDTPAWMILKNWNGSSPRKRIEKNNTGDSALEQNGSNQVTEIQNSSMRRPTTDYVTILFLD</sequence>
<name>A0ABD1WJ78_9LAMI</name>
<gene>
    <name evidence="1" type="ORF">Fot_11254</name>
</gene>
<accession>A0ABD1WJ78</accession>
<keyword evidence="2" id="KW-1185">Reference proteome</keyword>
<evidence type="ECO:0000313" key="2">
    <source>
        <dbReference type="Proteomes" id="UP001604277"/>
    </source>
</evidence>
<dbReference type="EMBL" id="JBFOLJ010000003">
    <property type="protein sequence ID" value="KAL2549724.1"/>
    <property type="molecule type" value="Genomic_DNA"/>
</dbReference>
<proteinExistence type="predicted"/>
<comment type="caution">
    <text evidence="1">The sequence shown here is derived from an EMBL/GenBank/DDBJ whole genome shotgun (WGS) entry which is preliminary data.</text>
</comment>
<dbReference type="AlphaFoldDB" id="A0ABD1WJ78"/>
<dbReference type="Proteomes" id="UP001604277">
    <property type="component" value="Unassembled WGS sequence"/>
</dbReference>
<evidence type="ECO:0000313" key="1">
    <source>
        <dbReference type="EMBL" id="KAL2549724.1"/>
    </source>
</evidence>
<organism evidence="1 2">
    <name type="scientific">Forsythia ovata</name>
    <dbReference type="NCBI Taxonomy" id="205694"/>
    <lineage>
        <taxon>Eukaryota</taxon>
        <taxon>Viridiplantae</taxon>
        <taxon>Streptophyta</taxon>
        <taxon>Embryophyta</taxon>
        <taxon>Tracheophyta</taxon>
        <taxon>Spermatophyta</taxon>
        <taxon>Magnoliopsida</taxon>
        <taxon>eudicotyledons</taxon>
        <taxon>Gunneridae</taxon>
        <taxon>Pentapetalae</taxon>
        <taxon>asterids</taxon>
        <taxon>lamiids</taxon>
        <taxon>Lamiales</taxon>
        <taxon>Oleaceae</taxon>
        <taxon>Forsythieae</taxon>
        <taxon>Forsythia</taxon>
    </lineage>
</organism>